<feature type="region of interest" description="Disordered" evidence="1">
    <location>
        <begin position="45"/>
        <end position="197"/>
    </location>
</feature>
<sequence length="209" mass="22721">MIPSLAPCAASEAHHGCSCCKDMLLDSRLSTCILPAVMKMAGAGQQAVQPHQQQMFGEELPESQDGEQPGPARRKRQPSMSETMPLYTLCKEDLESMDKEVDDILGEGSDDSDIEKKKPEDQDNEQERAPKPRKPRAPGVRREQPVGLPSSGERSTPGMRGPRGHKRKLNEEDAASESSGESSNDDEEGSSSEADEMAAALEAELNDLM</sequence>
<feature type="compositionally biased region" description="Basic and acidic residues" evidence="1">
    <location>
        <begin position="90"/>
        <end position="99"/>
    </location>
</feature>
<feature type="compositionally biased region" description="Acidic residues" evidence="1">
    <location>
        <begin position="183"/>
        <end position="196"/>
    </location>
</feature>
<protein>
    <submittedName>
        <fullName evidence="3">CTD phosphatase subunit 1</fullName>
    </submittedName>
</protein>
<reference evidence="3" key="2">
    <citation type="submission" date="2025-09" db="UniProtKB">
        <authorList>
            <consortium name="Ensembl"/>
        </authorList>
    </citation>
    <scope>IDENTIFICATION</scope>
</reference>
<feature type="compositionally biased region" description="Low complexity" evidence="1">
    <location>
        <begin position="45"/>
        <end position="54"/>
    </location>
</feature>
<feature type="compositionally biased region" description="Basic and acidic residues" evidence="1">
    <location>
        <begin position="114"/>
        <end position="130"/>
    </location>
</feature>
<reference evidence="3" key="1">
    <citation type="submission" date="2025-08" db="UniProtKB">
        <authorList>
            <consortium name="Ensembl"/>
        </authorList>
    </citation>
    <scope>IDENTIFICATION</scope>
</reference>
<organism evidence="3 4">
    <name type="scientific">Mus spicilegus</name>
    <name type="common">Mound-building mouse</name>
    <dbReference type="NCBI Taxonomy" id="10103"/>
    <lineage>
        <taxon>Eukaryota</taxon>
        <taxon>Metazoa</taxon>
        <taxon>Chordata</taxon>
        <taxon>Craniata</taxon>
        <taxon>Vertebrata</taxon>
        <taxon>Euteleostomi</taxon>
        <taxon>Mammalia</taxon>
        <taxon>Eutheria</taxon>
        <taxon>Euarchontoglires</taxon>
        <taxon>Glires</taxon>
        <taxon>Rodentia</taxon>
        <taxon>Myomorpha</taxon>
        <taxon>Muroidea</taxon>
        <taxon>Muridae</taxon>
        <taxon>Murinae</taxon>
        <taxon>Mus</taxon>
        <taxon>Mus</taxon>
    </lineage>
</organism>
<dbReference type="Ensembl" id="ENSMSIT00000003310.1">
    <property type="protein sequence ID" value="ENSMSIP00000002603.1"/>
    <property type="gene ID" value="ENSMSIG00000002354.1"/>
</dbReference>
<keyword evidence="4" id="KW-1185">Reference proteome</keyword>
<dbReference type="GeneTree" id="ENSGT00390000015641"/>
<feature type="domain" description="FCP1-like phosphatase C-terminal" evidence="2">
    <location>
        <begin position="45"/>
        <end position="209"/>
    </location>
</feature>
<name>A0A8C6G9E5_MUSSI</name>
<dbReference type="Proteomes" id="UP000694415">
    <property type="component" value="Unplaced"/>
</dbReference>
<dbReference type="Pfam" id="PF09309">
    <property type="entry name" value="FCP1_C"/>
    <property type="match status" value="1"/>
</dbReference>
<evidence type="ECO:0000313" key="4">
    <source>
        <dbReference type="Proteomes" id="UP000694415"/>
    </source>
</evidence>
<dbReference type="AlphaFoldDB" id="A0A8C6G9E5"/>
<accession>A0A8C6G9E5</accession>
<evidence type="ECO:0000259" key="2">
    <source>
        <dbReference type="Pfam" id="PF09309"/>
    </source>
</evidence>
<evidence type="ECO:0000313" key="3">
    <source>
        <dbReference type="Ensembl" id="ENSMSIP00000002603.1"/>
    </source>
</evidence>
<dbReference type="InterPro" id="IPR015388">
    <property type="entry name" value="FCP1_C"/>
</dbReference>
<proteinExistence type="predicted"/>
<evidence type="ECO:0000256" key="1">
    <source>
        <dbReference type="SAM" id="MobiDB-lite"/>
    </source>
</evidence>
<feature type="compositionally biased region" description="Acidic residues" evidence="1">
    <location>
        <begin position="100"/>
        <end position="113"/>
    </location>
</feature>